<dbReference type="InterPro" id="IPR049165">
    <property type="entry name" value="GH39_as"/>
</dbReference>
<sequence>MEPIIIAANGKEEFTENWKYCIGTGRLGLALQKEYLDHLKIIQEKIGFKYIRGHGLLSDDVGIYREMKIGNEIKAFYNFTYIDRIFDSFLELNLRPFIEFGFMPELLASGEQTIFYWKGNVTPPNDYHKWSELIKAVVKHFIDRYGLNEVKKWPFEVWNEPNLVNFWKDADKQEYLKLYKVTATAIKEVNQDLQVGGPAICGGADEWIVDFLDFCHKEKVPVDFVSRHAYTSQSPKKVTPDYYYQDLVDNTDMLHQFEVVRGLIKESAFPDLPFHITEYNTSYSPINPVHDTPLNAAYLARILSEGGDYVDSFSYWTFSDVFEEADVPKAPFHGGFGLMALHSIPKPTFHLFAFFNRLGKEILYRDEQMIITKKENGSIALIAWNEIMEKGEGFEKELLIKLPVTSDAYFLKRQMVNENYANPWKTWKDMGRPRFPDKQSIETLREASITKLMTTKINKEEDGYLKLPITLTKNEVTLIELSEMKDETGTYDGLDDSLITSYSSL</sequence>
<dbReference type="EMBL" id="JBBMFN010000017">
    <property type="protein sequence ID" value="MEQ2465811.1"/>
    <property type="molecule type" value="Genomic_DNA"/>
</dbReference>
<dbReference type="PRINTS" id="PR00745">
    <property type="entry name" value="GLHYDRLASE39"/>
</dbReference>
<evidence type="ECO:0000256" key="3">
    <source>
        <dbReference type="ARBA" id="ARBA00023295"/>
    </source>
</evidence>
<dbReference type="InterPro" id="IPR051923">
    <property type="entry name" value="Glycosyl_Hydrolase_39"/>
</dbReference>
<proteinExistence type="inferred from homology"/>
<dbReference type="SUPFAM" id="SSF51445">
    <property type="entry name" value="(Trans)glycosidases"/>
    <property type="match status" value="1"/>
</dbReference>
<evidence type="ECO:0000259" key="4">
    <source>
        <dbReference type="Pfam" id="PF01229"/>
    </source>
</evidence>
<evidence type="ECO:0000313" key="6">
    <source>
        <dbReference type="Proteomes" id="UP001465426"/>
    </source>
</evidence>
<dbReference type="Pfam" id="PF01229">
    <property type="entry name" value="Glyco_hydro_39"/>
    <property type="match status" value="1"/>
</dbReference>
<evidence type="ECO:0000256" key="1">
    <source>
        <dbReference type="ARBA" id="ARBA00008875"/>
    </source>
</evidence>
<evidence type="ECO:0000256" key="2">
    <source>
        <dbReference type="ARBA" id="ARBA00022801"/>
    </source>
</evidence>
<protein>
    <submittedName>
        <fullName evidence="5">Xylan 1,4-beta-xylosidase</fullName>
    </submittedName>
</protein>
<gene>
    <name evidence="5" type="ORF">WMO63_09045</name>
</gene>
<dbReference type="PANTHER" id="PTHR12631:SF10">
    <property type="entry name" value="BETA-XYLOSIDASE-LIKE PROTEIN-RELATED"/>
    <property type="match status" value="1"/>
</dbReference>
<comment type="similarity">
    <text evidence="1">Belongs to the glycosyl hydrolase 39 family.</text>
</comment>
<dbReference type="SUPFAM" id="SSF51011">
    <property type="entry name" value="Glycosyl hydrolase domain"/>
    <property type="match status" value="1"/>
</dbReference>
<evidence type="ECO:0000313" key="5">
    <source>
        <dbReference type="EMBL" id="MEQ2465811.1"/>
    </source>
</evidence>
<dbReference type="InterPro" id="IPR049166">
    <property type="entry name" value="GH39_cat"/>
</dbReference>
<dbReference type="PROSITE" id="PS01027">
    <property type="entry name" value="GLYCOSYL_HYDROL_F39"/>
    <property type="match status" value="1"/>
</dbReference>
<keyword evidence="3" id="KW-0326">Glycosidase</keyword>
<feature type="domain" description="Glycosyl hydrolases family 39 N-terminal catalytic" evidence="4">
    <location>
        <begin position="8"/>
        <end position="454"/>
    </location>
</feature>
<reference evidence="5 6" key="1">
    <citation type="submission" date="2024-03" db="EMBL/GenBank/DDBJ databases">
        <title>Human intestinal bacterial collection.</title>
        <authorList>
            <person name="Pauvert C."/>
            <person name="Hitch T.C.A."/>
            <person name="Clavel T."/>
        </authorList>
    </citation>
    <scope>NUCLEOTIDE SEQUENCE [LARGE SCALE GENOMIC DNA]</scope>
    <source>
        <strain evidence="5 6">CLA-SR-H024</strain>
    </source>
</reference>
<dbReference type="Gene3D" id="3.20.20.80">
    <property type="entry name" value="Glycosidases"/>
    <property type="match status" value="1"/>
</dbReference>
<dbReference type="InterPro" id="IPR000514">
    <property type="entry name" value="Glyco_hydro_39"/>
</dbReference>
<dbReference type="RefSeq" id="WP_251629165.1">
    <property type="nucleotide sequence ID" value="NZ_JBBMFN010000017.1"/>
</dbReference>
<comment type="caution">
    <text evidence="5">The sequence shown here is derived from an EMBL/GenBank/DDBJ whole genome shotgun (WGS) entry which is preliminary data.</text>
</comment>
<keyword evidence="6" id="KW-1185">Reference proteome</keyword>
<name>A0ABV1EXK4_9BACI</name>
<dbReference type="Proteomes" id="UP001465426">
    <property type="component" value="Unassembled WGS sequence"/>
</dbReference>
<keyword evidence="2" id="KW-0378">Hydrolase</keyword>
<dbReference type="InterPro" id="IPR017853">
    <property type="entry name" value="GH"/>
</dbReference>
<organism evidence="5 6">
    <name type="scientific">Niallia hominis</name>
    <dbReference type="NCBI Taxonomy" id="3133173"/>
    <lineage>
        <taxon>Bacteria</taxon>
        <taxon>Bacillati</taxon>
        <taxon>Bacillota</taxon>
        <taxon>Bacilli</taxon>
        <taxon>Bacillales</taxon>
        <taxon>Bacillaceae</taxon>
        <taxon>Niallia</taxon>
    </lineage>
</organism>
<dbReference type="PANTHER" id="PTHR12631">
    <property type="entry name" value="ALPHA-L-IDURONIDASE"/>
    <property type="match status" value="1"/>
</dbReference>
<dbReference type="Gene3D" id="2.60.40.1500">
    <property type="entry name" value="Glycosyl hydrolase domain, family 39"/>
    <property type="match status" value="1"/>
</dbReference>
<accession>A0ABV1EXK4</accession>